<comment type="caution">
    <text evidence="1">The sequence shown here is derived from an EMBL/GenBank/DDBJ whole genome shotgun (WGS) entry which is preliminary data.</text>
</comment>
<dbReference type="RefSeq" id="WP_027240246.1">
    <property type="nucleotide sequence ID" value="NZ_BAABWU010000009.1"/>
</dbReference>
<proteinExistence type="predicted"/>
<evidence type="ECO:0000313" key="1">
    <source>
        <dbReference type="EMBL" id="GAA6197006.1"/>
    </source>
</evidence>
<gene>
    <name evidence="1" type="ORF">NBRC116598_24500</name>
</gene>
<dbReference type="Proteomes" id="UP001441944">
    <property type="component" value="Unassembled WGS sequence"/>
</dbReference>
<evidence type="ECO:0000313" key="2">
    <source>
        <dbReference type="Proteomes" id="UP001441944"/>
    </source>
</evidence>
<protein>
    <recommendedName>
        <fullName evidence="3">Transcriptional regulator, AlpA family</fullName>
    </recommendedName>
</protein>
<keyword evidence="2" id="KW-1185">Reference proteome</keyword>
<sequence>MGQVERIAVTEKTAAKMMDMSATKFRELVNFGAFPKPVSLGGGLKRWRVTDLKAIIDGTAAKNIEEFEL</sequence>
<accession>A0ABQ0AMC8</accession>
<reference evidence="1 2" key="1">
    <citation type="submission" date="2024-04" db="EMBL/GenBank/DDBJ databases">
        <title>Draft genome sequence of Pseudophaeobacter arcticus NBRC 116598.</title>
        <authorList>
            <person name="Miyakawa T."/>
            <person name="Kusuya Y."/>
            <person name="Miura T."/>
        </authorList>
    </citation>
    <scope>NUCLEOTIDE SEQUENCE [LARGE SCALE GENOMIC DNA]</scope>
    <source>
        <strain evidence="1 2">SU-CL00105</strain>
    </source>
</reference>
<dbReference type="EMBL" id="BAABWU010000009">
    <property type="protein sequence ID" value="GAA6197006.1"/>
    <property type="molecule type" value="Genomic_DNA"/>
</dbReference>
<dbReference type="Gene3D" id="1.10.238.160">
    <property type="match status" value="1"/>
</dbReference>
<organism evidence="1 2">
    <name type="scientific">Pseudophaeobacter arcticus</name>
    <dbReference type="NCBI Taxonomy" id="385492"/>
    <lineage>
        <taxon>Bacteria</taxon>
        <taxon>Pseudomonadati</taxon>
        <taxon>Pseudomonadota</taxon>
        <taxon>Alphaproteobacteria</taxon>
        <taxon>Rhodobacterales</taxon>
        <taxon>Paracoccaceae</taxon>
        <taxon>Pseudophaeobacter</taxon>
    </lineage>
</organism>
<evidence type="ECO:0008006" key="3">
    <source>
        <dbReference type="Google" id="ProtNLM"/>
    </source>
</evidence>
<name>A0ABQ0AMC8_9RHOB</name>